<keyword evidence="3" id="KW-0119">Carbohydrate metabolism</keyword>
<evidence type="ECO:0000256" key="1">
    <source>
        <dbReference type="ARBA" id="ARBA00008061"/>
    </source>
</evidence>
<evidence type="ECO:0000256" key="3">
    <source>
        <dbReference type="RuleBase" id="RU361134"/>
    </source>
</evidence>
<dbReference type="NCBIfam" id="NF008183">
    <property type="entry name" value="PRK10933.1"/>
    <property type="match status" value="1"/>
</dbReference>
<dbReference type="EC" id="3.2.1.1" evidence="3"/>
<evidence type="ECO:0000259" key="4">
    <source>
        <dbReference type="SMART" id="SM00642"/>
    </source>
</evidence>
<dbReference type="SUPFAM" id="SSF51445">
    <property type="entry name" value="(Trans)glycosidases"/>
    <property type="match status" value="1"/>
</dbReference>
<accession>A0ABR8Q802</accession>
<evidence type="ECO:0000313" key="5">
    <source>
        <dbReference type="EMBL" id="MBD7916389.1"/>
    </source>
</evidence>
<comment type="similarity">
    <text evidence="1 2">Belongs to the glycosyl hydrolase 13 family.</text>
</comment>
<organism evidence="5 6">
    <name type="scientific">Clostridium gallinarum</name>
    <dbReference type="NCBI Taxonomy" id="2762246"/>
    <lineage>
        <taxon>Bacteria</taxon>
        <taxon>Bacillati</taxon>
        <taxon>Bacillota</taxon>
        <taxon>Clostridia</taxon>
        <taxon>Eubacteriales</taxon>
        <taxon>Clostridiaceae</taxon>
        <taxon>Clostridium</taxon>
    </lineage>
</organism>
<dbReference type="PANTHER" id="PTHR10357">
    <property type="entry name" value="ALPHA-AMYLASE FAMILY MEMBER"/>
    <property type="match status" value="1"/>
</dbReference>
<keyword evidence="3" id="KW-0326">Glycosidase</keyword>
<dbReference type="Gene3D" id="3.20.20.80">
    <property type="entry name" value="Glycosidases"/>
    <property type="match status" value="1"/>
</dbReference>
<dbReference type="InterPro" id="IPR045857">
    <property type="entry name" value="O16G_dom_2"/>
</dbReference>
<dbReference type="InterPro" id="IPR006046">
    <property type="entry name" value="Alpha_amylase"/>
</dbReference>
<protein>
    <recommendedName>
        <fullName evidence="3">Alpha-amylase</fullName>
        <ecNumber evidence="3">3.2.1.1</ecNumber>
    </recommendedName>
</protein>
<dbReference type="Pfam" id="PF00128">
    <property type="entry name" value="Alpha-amylase"/>
    <property type="match status" value="1"/>
</dbReference>
<dbReference type="InterPro" id="IPR013780">
    <property type="entry name" value="Glyco_hydro_b"/>
</dbReference>
<dbReference type="InterPro" id="IPR006047">
    <property type="entry name" value="GH13_cat_dom"/>
</dbReference>
<dbReference type="Proteomes" id="UP000640335">
    <property type="component" value="Unassembled WGS sequence"/>
</dbReference>
<dbReference type="SMART" id="SM00642">
    <property type="entry name" value="Aamy"/>
    <property type="match status" value="1"/>
</dbReference>
<sequence>MKKVWWKEAVAYQIYPRSFMDYNNDGIGDLKGIISKLDYIKDLGIDVIWICPMYKSPNDDNGYDISDYQDIMSDFGNMDDFNELLNEVHKRGMKLIIDLVINHTSDEHEWFIESKSSKDNPKRDWYIWRKGKGESEPNNWESIFKGSAWEYDKNTDEYFLHLFSKKQPDLNWENEEVRKELYKMINWWLDKGIDGFRVDAISHVKKENGLSNMPNPNNDKYVSCFEKHMNVEGIHEFLEELNENTFSKYDIMTVAEANGVNADDAEEWVGEEKGKFNMVFQFEHLDLWNNEDDQAFNVKECKDILSRWQYGLHNKGWNALFIENHDIPRAVSTWGDDKNYWKESSTSLGLMYFMQQGTPFIYQGQEIGMTNVKYENIDDYNDIKSVGIYNDMIGRGVDKDKALRHLWAISRDNARTPMQWNNSENAGFSKSNPWIKINPNYIDINVENQLRDEESILNFYKKMIKIRKENEALIYGEYKLILEDDENIYSYIREFENEKFIIITNLTDKYVEFNYDSEVLKYKNLLISNYKVEPHIDITNIKLKPYEARLYKLK</sequence>
<keyword evidence="6" id="KW-1185">Reference proteome</keyword>
<dbReference type="Gene3D" id="2.60.40.1180">
    <property type="entry name" value="Golgi alpha-mannosidase II"/>
    <property type="match status" value="1"/>
</dbReference>
<reference evidence="5 6" key="1">
    <citation type="submission" date="2020-08" db="EMBL/GenBank/DDBJ databases">
        <title>A Genomic Blueprint of the Chicken Gut Microbiome.</title>
        <authorList>
            <person name="Gilroy R."/>
            <person name="Ravi A."/>
            <person name="Getino M."/>
            <person name="Pursley I."/>
            <person name="Horton D.L."/>
            <person name="Alikhan N.-F."/>
            <person name="Baker D."/>
            <person name="Gharbi K."/>
            <person name="Hall N."/>
            <person name="Watson M."/>
            <person name="Adriaenssens E.M."/>
            <person name="Foster-Nyarko E."/>
            <person name="Jarju S."/>
            <person name="Secka A."/>
            <person name="Antonio M."/>
            <person name="Oren A."/>
            <person name="Chaudhuri R."/>
            <person name="La Ragione R.M."/>
            <person name="Hildebrand F."/>
            <person name="Pallen M.J."/>
        </authorList>
    </citation>
    <scope>NUCLEOTIDE SEQUENCE [LARGE SCALE GENOMIC DNA]</scope>
    <source>
        <strain evidence="5 6">Sa3CUN1</strain>
    </source>
</reference>
<dbReference type="InterPro" id="IPR017853">
    <property type="entry name" value="GH"/>
</dbReference>
<dbReference type="Gene3D" id="3.90.400.10">
    <property type="entry name" value="Oligo-1,6-glucosidase, Domain 2"/>
    <property type="match status" value="1"/>
</dbReference>
<dbReference type="PANTHER" id="PTHR10357:SF178">
    <property type="entry name" value="OLIGO-1,6-GLUCOSIDASE 3-RELATED"/>
    <property type="match status" value="1"/>
</dbReference>
<dbReference type="RefSeq" id="WP_191751133.1">
    <property type="nucleotide sequence ID" value="NZ_JACSQZ010000078.1"/>
</dbReference>
<comment type="caution">
    <text evidence="5">The sequence shown here is derived from an EMBL/GenBank/DDBJ whole genome shotgun (WGS) entry which is preliminary data.</text>
</comment>
<name>A0ABR8Q802_9CLOT</name>
<dbReference type="CDD" id="cd11333">
    <property type="entry name" value="AmyAc_SI_OligoGlu_DGase"/>
    <property type="match status" value="1"/>
</dbReference>
<evidence type="ECO:0000313" key="6">
    <source>
        <dbReference type="Proteomes" id="UP000640335"/>
    </source>
</evidence>
<keyword evidence="3" id="KW-0378">Hydrolase</keyword>
<gene>
    <name evidence="5" type="ORF">H9660_14675</name>
</gene>
<dbReference type="EMBL" id="JACSQZ010000078">
    <property type="protein sequence ID" value="MBD7916389.1"/>
    <property type="molecule type" value="Genomic_DNA"/>
</dbReference>
<feature type="domain" description="Glycosyl hydrolase family 13 catalytic" evidence="4">
    <location>
        <begin position="13"/>
        <end position="415"/>
    </location>
</feature>
<dbReference type="PRINTS" id="PR00110">
    <property type="entry name" value="ALPHAAMYLASE"/>
</dbReference>
<proteinExistence type="inferred from homology"/>
<evidence type="ECO:0000256" key="2">
    <source>
        <dbReference type="RuleBase" id="RU003615"/>
    </source>
</evidence>
<dbReference type="SUPFAM" id="SSF51011">
    <property type="entry name" value="Glycosyl hydrolase domain"/>
    <property type="match status" value="1"/>
</dbReference>
<comment type="catalytic activity">
    <reaction evidence="3">
        <text>Endohydrolysis of (1-&gt;4)-alpha-D-glucosidic linkages in polysaccharides containing three or more (1-&gt;4)-alpha-linked D-glucose units.</text>
        <dbReference type="EC" id="3.2.1.1"/>
    </reaction>
</comment>